<dbReference type="Proteomes" id="UP000699462">
    <property type="component" value="Unassembled WGS sequence"/>
</dbReference>
<gene>
    <name evidence="2" type="ORF">P879_05333</name>
</gene>
<dbReference type="EMBL" id="JTDF01000543">
    <property type="protein sequence ID" value="KAF8571401.1"/>
    <property type="molecule type" value="Genomic_DNA"/>
</dbReference>
<reference evidence="2 3" key="1">
    <citation type="submission" date="2019-07" db="EMBL/GenBank/DDBJ databases">
        <title>Annotation for the trematode Paragonimus westermani.</title>
        <authorList>
            <person name="Choi Y.-J."/>
        </authorList>
    </citation>
    <scope>NUCLEOTIDE SEQUENCE [LARGE SCALE GENOMIC DNA]</scope>
    <source>
        <strain evidence="2">180907_Pwestermani</strain>
    </source>
</reference>
<dbReference type="AlphaFoldDB" id="A0A8T0DXT1"/>
<dbReference type="PANTHER" id="PTHR23044:SF61">
    <property type="entry name" value="3'-5' EXORIBONUCLEASE 1-RELATED"/>
    <property type="match status" value="1"/>
</dbReference>
<protein>
    <recommendedName>
        <fullName evidence="1">Exonuclease domain-containing protein</fullName>
    </recommendedName>
</protein>
<dbReference type="InterPro" id="IPR013520">
    <property type="entry name" value="Ribonucl_H"/>
</dbReference>
<dbReference type="SUPFAM" id="SSF53098">
    <property type="entry name" value="Ribonuclease H-like"/>
    <property type="match status" value="1"/>
</dbReference>
<proteinExistence type="predicted"/>
<dbReference type="OrthoDB" id="448399at2759"/>
<evidence type="ECO:0000313" key="3">
    <source>
        <dbReference type="Proteomes" id="UP000699462"/>
    </source>
</evidence>
<keyword evidence="3" id="KW-1185">Reference proteome</keyword>
<dbReference type="InterPro" id="IPR012337">
    <property type="entry name" value="RNaseH-like_sf"/>
</dbReference>
<dbReference type="PANTHER" id="PTHR23044">
    <property type="entry name" value="3'-5' EXONUCLEASE ERI1-RELATED"/>
    <property type="match status" value="1"/>
</dbReference>
<dbReference type="Gene3D" id="3.30.420.10">
    <property type="entry name" value="Ribonuclease H-like superfamily/Ribonuclease H"/>
    <property type="match status" value="1"/>
</dbReference>
<name>A0A8T0DXT1_9TREM</name>
<sequence>MFPVAFNSITLSLPLQEIIEFPVVKVNAQTLLSESEFHHYVRPVVHPELTDFCTELFDEYLLREGLTDGGESFAFVTCGDWDLKTM</sequence>
<dbReference type="GO" id="GO:0003676">
    <property type="term" value="F:nucleic acid binding"/>
    <property type="evidence" value="ECO:0007669"/>
    <property type="project" value="InterPro"/>
</dbReference>
<dbReference type="InterPro" id="IPR036397">
    <property type="entry name" value="RNaseH_sf"/>
</dbReference>
<feature type="domain" description="Exonuclease" evidence="1">
    <location>
        <begin position="14"/>
        <end position="56"/>
    </location>
</feature>
<evidence type="ECO:0000313" key="2">
    <source>
        <dbReference type="EMBL" id="KAF8571401.1"/>
    </source>
</evidence>
<accession>A0A8T0DXT1</accession>
<comment type="caution">
    <text evidence="2">The sequence shown here is derived from an EMBL/GenBank/DDBJ whole genome shotgun (WGS) entry which is preliminary data.</text>
</comment>
<evidence type="ECO:0000259" key="1">
    <source>
        <dbReference type="Pfam" id="PF00929"/>
    </source>
</evidence>
<dbReference type="Pfam" id="PF00929">
    <property type="entry name" value="RNase_T"/>
    <property type="match status" value="1"/>
</dbReference>
<organism evidence="2 3">
    <name type="scientific">Paragonimus westermani</name>
    <dbReference type="NCBI Taxonomy" id="34504"/>
    <lineage>
        <taxon>Eukaryota</taxon>
        <taxon>Metazoa</taxon>
        <taxon>Spiralia</taxon>
        <taxon>Lophotrochozoa</taxon>
        <taxon>Platyhelminthes</taxon>
        <taxon>Trematoda</taxon>
        <taxon>Digenea</taxon>
        <taxon>Plagiorchiida</taxon>
        <taxon>Troglotremata</taxon>
        <taxon>Troglotrematidae</taxon>
        <taxon>Paragonimus</taxon>
    </lineage>
</organism>
<dbReference type="InterPro" id="IPR051274">
    <property type="entry name" value="3-5_Exoribonuclease"/>
</dbReference>